<proteinExistence type="predicted"/>
<protein>
    <submittedName>
        <fullName evidence="2">Uncharacterized protein</fullName>
    </submittedName>
</protein>
<comment type="caution">
    <text evidence="2">The sequence shown here is derived from an EMBL/GenBank/DDBJ whole genome shotgun (WGS) entry which is preliminary data.</text>
</comment>
<dbReference type="EMBL" id="JANJOU010000027">
    <property type="protein sequence ID" value="MCR0984951.1"/>
    <property type="molecule type" value="Genomic_DNA"/>
</dbReference>
<accession>A0ABT1XA15</accession>
<keyword evidence="3" id="KW-1185">Reference proteome</keyword>
<gene>
    <name evidence="2" type="ORF">NRP21_23105</name>
</gene>
<evidence type="ECO:0000313" key="2">
    <source>
        <dbReference type="EMBL" id="MCR0984951.1"/>
    </source>
</evidence>
<reference evidence="2 3" key="1">
    <citation type="submission" date="2022-06" db="EMBL/GenBank/DDBJ databases">
        <title>Roseomonas CN29.</title>
        <authorList>
            <person name="Cheng Y."/>
            <person name="He X."/>
        </authorList>
    </citation>
    <scope>NUCLEOTIDE SEQUENCE [LARGE SCALE GENOMIC DNA]</scope>
    <source>
        <strain evidence="2 3">CN29</strain>
    </source>
</reference>
<evidence type="ECO:0000256" key="1">
    <source>
        <dbReference type="SAM" id="MobiDB-lite"/>
    </source>
</evidence>
<name>A0ABT1XA15_9PROT</name>
<dbReference type="Proteomes" id="UP001524642">
    <property type="component" value="Unassembled WGS sequence"/>
</dbReference>
<evidence type="ECO:0000313" key="3">
    <source>
        <dbReference type="Proteomes" id="UP001524642"/>
    </source>
</evidence>
<feature type="region of interest" description="Disordered" evidence="1">
    <location>
        <begin position="55"/>
        <end position="96"/>
    </location>
</feature>
<sequence length="96" mass="10674">MFSKVAKENRRALVGACLVVGEGRVERLAENVEVHVNNLIVTRPEDRTDLLDRLSVADQGGNRAERSLGRADEVKRPDPGSHRTTATKLPPSRDFR</sequence>
<dbReference type="RefSeq" id="WP_257718604.1">
    <property type="nucleotide sequence ID" value="NZ_JANJOU010000027.1"/>
</dbReference>
<feature type="compositionally biased region" description="Basic and acidic residues" evidence="1">
    <location>
        <begin position="63"/>
        <end position="81"/>
    </location>
</feature>
<organism evidence="2 3">
    <name type="scientific">Roseomonas populi</name>
    <dbReference type="NCBI Taxonomy" id="3121582"/>
    <lineage>
        <taxon>Bacteria</taxon>
        <taxon>Pseudomonadati</taxon>
        <taxon>Pseudomonadota</taxon>
        <taxon>Alphaproteobacteria</taxon>
        <taxon>Acetobacterales</taxon>
        <taxon>Roseomonadaceae</taxon>
        <taxon>Roseomonas</taxon>
    </lineage>
</organism>